<dbReference type="HOGENOM" id="CLU_2569157_0_0_7"/>
<gene>
    <name evidence="1" type="ordered locus">HPSA_03870</name>
</gene>
<name>E8QS02_HELPW</name>
<evidence type="ECO:0000313" key="2">
    <source>
        <dbReference type="Proteomes" id="UP000007467"/>
    </source>
</evidence>
<dbReference type="EMBL" id="CP002336">
    <property type="protein sequence ID" value="ADU84766.1"/>
    <property type="molecule type" value="Genomic_DNA"/>
</dbReference>
<reference evidence="1 2" key="2">
    <citation type="journal article" date="2013" name="Genome Announc.">
        <title>Genome Sequences of Three hpAfrica2 Strains of Helicobacter pylori.</title>
        <authorList>
            <person name="Duncan S.S."/>
            <person name="Bertoli M.T."/>
            <person name="Kersulyte D."/>
            <person name="Valk P.L."/>
            <person name="Tamma S."/>
            <person name="Segal I."/>
            <person name="McClain M.S."/>
            <person name="Cover T.L."/>
            <person name="Berg D.E."/>
        </authorList>
    </citation>
    <scope>NUCLEOTIDE SEQUENCE [LARGE SCALE GENOMIC DNA]</scope>
    <source>
        <strain evidence="1 2">SouthAfrica7</strain>
    </source>
</reference>
<dbReference type="AlphaFoldDB" id="E8QS02"/>
<evidence type="ECO:0000313" key="1">
    <source>
        <dbReference type="EMBL" id="ADU84766.1"/>
    </source>
</evidence>
<protein>
    <submittedName>
        <fullName evidence="1">Uncharacterized protein</fullName>
    </submittedName>
</protein>
<dbReference type="Proteomes" id="UP000007467">
    <property type="component" value="Chromosome"/>
</dbReference>
<organism evidence="1 2">
    <name type="scientific">Helicobacter pylori (strain SouthAfrica7)</name>
    <dbReference type="NCBI Taxonomy" id="907239"/>
    <lineage>
        <taxon>Bacteria</taxon>
        <taxon>Pseudomonadati</taxon>
        <taxon>Campylobacterota</taxon>
        <taxon>Epsilonproteobacteria</taxon>
        <taxon>Campylobacterales</taxon>
        <taxon>Helicobacteraceae</taxon>
        <taxon>Helicobacter</taxon>
    </lineage>
</organism>
<proteinExistence type="predicted"/>
<reference evidence="2" key="1">
    <citation type="submission" date="2010-11" db="EMBL/GenBank/DDBJ databases">
        <title>Genome sequence of Helicobacter pylori strain SouthAfrica7.</title>
        <authorList>
            <person name="Kersulyte D."/>
            <person name="Segal I."/>
            <person name="Mistry R."/>
            <person name="Berg D.E."/>
        </authorList>
    </citation>
    <scope>NUCLEOTIDE SEQUENCE [LARGE SCALE GENOMIC DNA]</scope>
    <source>
        <strain evidence="2">SouthAfrica7</strain>
    </source>
</reference>
<sequence>MLLAFKKLQPNPQTTTQTTQIFWNVFRNIFNSIFRNVFNEISINSIITLIRLQTLLLDLKRVYYILKILQRTQSNETSFKG</sequence>
<accession>E8QS02</accession>
<dbReference type="KEGG" id="hes:HPSA_03870"/>